<feature type="compositionally biased region" description="Polar residues" evidence="9">
    <location>
        <begin position="283"/>
        <end position="310"/>
    </location>
</feature>
<organism evidence="11 12">
    <name type="scientific">Meloidogyne incognita</name>
    <name type="common">Southern root-knot nematode worm</name>
    <name type="synonym">Oxyuris incognita</name>
    <dbReference type="NCBI Taxonomy" id="6306"/>
    <lineage>
        <taxon>Eukaryota</taxon>
        <taxon>Metazoa</taxon>
        <taxon>Ecdysozoa</taxon>
        <taxon>Nematoda</taxon>
        <taxon>Chromadorea</taxon>
        <taxon>Rhabditida</taxon>
        <taxon>Tylenchina</taxon>
        <taxon>Tylenchomorpha</taxon>
        <taxon>Tylenchoidea</taxon>
        <taxon>Meloidogynidae</taxon>
        <taxon>Meloidogyninae</taxon>
        <taxon>Meloidogyne</taxon>
        <taxon>Meloidogyne incognita group</taxon>
    </lineage>
</organism>
<dbReference type="PROSITE" id="PS50071">
    <property type="entry name" value="HOMEOBOX_2"/>
    <property type="match status" value="1"/>
</dbReference>
<feature type="compositionally biased region" description="Pro residues" evidence="9">
    <location>
        <begin position="636"/>
        <end position="645"/>
    </location>
</feature>
<feature type="DNA-binding region" description="Homeobox" evidence="7">
    <location>
        <begin position="453"/>
        <end position="512"/>
    </location>
</feature>
<feature type="compositionally biased region" description="Polar residues" evidence="9">
    <location>
        <begin position="71"/>
        <end position="92"/>
    </location>
</feature>
<keyword evidence="4 7" id="KW-0238">DNA-binding</keyword>
<evidence type="ECO:0000256" key="5">
    <source>
        <dbReference type="ARBA" id="ARBA00023155"/>
    </source>
</evidence>
<evidence type="ECO:0000256" key="7">
    <source>
        <dbReference type="PROSITE-ProRule" id="PRU00108"/>
    </source>
</evidence>
<reference evidence="12" key="1">
    <citation type="submission" date="2022-11" db="UniProtKB">
        <authorList>
            <consortium name="WormBaseParasite"/>
        </authorList>
    </citation>
    <scope>IDENTIFICATION</scope>
</reference>
<proteinExistence type="inferred from homology"/>
<accession>A0A914KNF3</accession>
<feature type="compositionally biased region" description="Low complexity" evidence="9">
    <location>
        <begin position="559"/>
        <end position="569"/>
    </location>
</feature>
<feature type="compositionally biased region" description="Basic and acidic residues" evidence="9">
    <location>
        <begin position="215"/>
        <end position="227"/>
    </location>
</feature>
<comment type="similarity">
    <text evidence="2">Belongs to the SIX/Sine oculis homeobox family.</text>
</comment>
<dbReference type="AlphaFoldDB" id="A0A914KNF3"/>
<dbReference type="Proteomes" id="UP000887563">
    <property type="component" value="Unplaced"/>
</dbReference>
<feature type="compositionally biased region" description="Polar residues" evidence="9">
    <location>
        <begin position="159"/>
        <end position="173"/>
    </location>
</feature>
<evidence type="ECO:0000256" key="2">
    <source>
        <dbReference type="ARBA" id="ARBA00008161"/>
    </source>
</evidence>
<feature type="compositionally biased region" description="Basic residues" evidence="9">
    <location>
        <begin position="715"/>
        <end position="725"/>
    </location>
</feature>
<feature type="compositionally biased region" description="Low complexity" evidence="9">
    <location>
        <begin position="203"/>
        <end position="214"/>
    </location>
</feature>
<name>A0A914KNF3_MELIC</name>
<sequence length="750" mass="84101">MDPEKFKQFFTTLLIAKQQQIKNISESGQEENKQEILNEASSSEQLKEDKTKTTTSFTPPPPPPQSPPSSKEIQNKNIFNSTSTSVAISNDGINEEQPLLPMSQNLPTRGYTSIKFEEDNENLIKEEEVNVPNIFSPLNEKEEEEKYNKNNNKSDCNTEEQTGNGHENINDLNGGNEHFGRAKYSYSCSPTVICEEHPPPPITSQTPSSPSNNQKEIKDEKQNKDNEFNNNIINSENNLLIKSEETQRAQAICMQRMLFAMACAQQQQQQMQRPSRSSISPSNGCEKSTSIPTSNNREQQLPPGTSSSGLFPSGPVFPPFPMAAAAAAAFCGINSNTIEQILKTFEQLEEANEIEQLGRFLFSLPPPLQIKIGMTEPVLRAKALICYHSGNFKELYNILENHKFSPNSHSKLQLLWQEAHYQEAEKIRGRGLGPVDKYRVRKKHPCPPTIWDGEQKTHCFKEKTRTILRKYYLQDCYPNPAKKKILAEETGLSPTQVGNWFKNRRQRDRAATHKHKMSANMLPAGLSLSGKLSSRKKAAKTGCSFEDDEQNNLTKNSMDIDSNSENSEIISDENCGDSLMSSLDEENELDEREEENDQKKGNPIKNVGFNGIANLLGLIHQNKQEQQQQNIQLTPSPFPPFPPNFPANGTALHPMQILMLMQSAATQHALFQQRQQQAQQVLSQNETSSSTSEHSPTSTNSSPTQKMIETNGNKLGKKPHQKKKSGNGPKTKPFKLSIDQILGQKTSGFL</sequence>
<feature type="region of interest" description="Disordered" evidence="9">
    <location>
        <begin position="139"/>
        <end position="176"/>
    </location>
</feature>
<evidence type="ECO:0000256" key="6">
    <source>
        <dbReference type="ARBA" id="ARBA00023242"/>
    </source>
</evidence>
<dbReference type="SUPFAM" id="SSF46689">
    <property type="entry name" value="Homeodomain-like"/>
    <property type="match status" value="1"/>
</dbReference>
<dbReference type="Pfam" id="PF16878">
    <property type="entry name" value="SIX1_SD"/>
    <property type="match status" value="1"/>
</dbReference>
<feature type="compositionally biased region" description="Low complexity" evidence="9">
    <location>
        <begin position="676"/>
        <end position="705"/>
    </location>
</feature>
<feature type="compositionally biased region" description="Basic residues" evidence="9">
    <location>
        <begin position="502"/>
        <end position="517"/>
    </location>
</feature>
<feature type="region of interest" description="Disordered" evidence="9">
    <location>
        <begin position="195"/>
        <end position="231"/>
    </location>
</feature>
<feature type="compositionally biased region" description="Low complexity" evidence="9">
    <location>
        <begin position="269"/>
        <end position="282"/>
    </location>
</feature>
<comment type="subcellular location">
    <subcellularLocation>
        <location evidence="1 7 8">Nucleus</location>
    </subcellularLocation>
</comment>
<dbReference type="InterPro" id="IPR001356">
    <property type="entry name" value="HD"/>
</dbReference>
<dbReference type="SMART" id="SM00389">
    <property type="entry name" value="HOX"/>
    <property type="match status" value="1"/>
</dbReference>
<evidence type="ECO:0000313" key="11">
    <source>
        <dbReference type="Proteomes" id="UP000887563"/>
    </source>
</evidence>
<protein>
    <submittedName>
        <fullName evidence="12">Homeobox domain-containing protein</fullName>
    </submittedName>
</protein>
<feature type="region of interest" description="Disordered" evidence="9">
    <location>
        <begin position="676"/>
        <end position="750"/>
    </location>
</feature>
<evidence type="ECO:0000256" key="3">
    <source>
        <dbReference type="ARBA" id="ARBA00022473"/>
    </source>
</evidence>
<feature type="region of interest" description="Disordered" evidence="9">
    <location>
        <begin position="623"/>
        <end position="649"/>
    </location>
</feature>
<feature type="compositionally biased region" description="Pro residues" evidence="9">
    <location>
        <begin position="58"/>
        <end position="67"/>
    </location>
</feature>
<dbReference type="PANTHER" id="PTHR10390">
    <property type="entry name" value="HOMEOBOX PROTEIN SIX"/>
    <property type="match status" value="1"/>
</dbReference>
<dbReference type="Pfam" id="PF00046">
    <property type="entry name" value="Homeodomain"/>
    <property type="match status" value="1"/>
</dbReference>
<keyword evidence="5 7" id="KW-0371">Homeobox</keyword>
<feature type="domain" description="Homeobox" evidence="10">
    <location>
        <begin position="451"/>
        <end position="511"/>
    </location>
</feature>
<feature type="compositionally biased region" description="Low complexity" evidence="9">
    <location>
        <begin position="522"/>
        <end position="532"/>
    </location>
</feature>
<dbReference type="GO" id="GO:0005667">
    <property type="term" value="C:transcription regulator complex"/>
    <property type="evidence" value="ECO:0007669"/>
    <property type="project" value="TreeGrafter"/>
</dbReference>
<feature type="region of interest" description="Disordered" evidence="9">
    <location>
        <begin position="269"/>
        <end position="312"/>
    </location>
</feature>
<dbReference type="PANTHER" id="PTHR10390:SF33">
    <property type="entry name" value="PROTEIN OPTIX"/>
    <property type="match status" value="1"/>
</dbReference>
<keyword evidence="6 7" id="KW-0539">Nucleus</keyword>
<keyword evidence="3" id="KW-0217">Developmental protein</keyword>
<dbReference type="FunFam" id="1.10.10.60:FF:000046">
    <property type="entry name" value="SIX homeobox 3"/>
    <property type="match status" value="1"/>
</dbReference>
<dbReference type="InterPro" id="IPR009057">
    <property type="entry name" value="Homeodomain-like_sf"/>
</dbReference>
<dbReference type="GO" id="GO:0000981">
    <property type="term" value="F:DNA-binding transcription factor activity, RNA polymerase II-specific"/>
    <property type="evidence" value="ECO:0007669"/>
    <property type="project" value="TreeGrafter"/>
</dbReference>
<feature type="region of interest" description="Disordered" evidence="9">
    <location>
        <begin position="24"/>
        <end position="106"/>
    </location>
</feature>
<dbReference type="CDD" id="cd00086">
    <property type="entry name" value="homeodomain"/>
    <property type="match status" value="1"/>
</dbReference>
<evidence type="ECO:0000313" key="12">
    <source>
        <dbReference type="WBParaSite" id="Minc3s00058g03007"/>
    </source>
</evidence>
<feature type="compositionally biased region" description="Acidic residues" evidence="9">
    <location>
        <begin position="583"/>
        <end position="596"/>
    </location>
</feature>
<dbReference type="InterPro" id="IPR031701">
    <property type="entry name" value="SIX1_SD"/>
</dbReference>
<feature type="region of interest" description="Disordered" evidence="9">
    <location>
        <begin position="496"/>
        <end position="606"/>
    </location>
</feature>
<keyword evidence="11" id="KW-1185">Reference proteome</keyword>
<dbReference type="Gene3D" id="1.10.10.60">
    <property type="entry name" value="Homeodomain-like"/>
    <property type="match status" value="1"/>
</dbReference>
<dbReference type="WBParaSite" id="Minc3s00058g03007">
    <property type="protein sequence ID" value="Minc3s00058g03007"/>
    <property type="gene ID" value="Minc3s00058g03007"/>
</dbReference>
<evidence type="ECO:0000256" key="9">
    <source>
        <dbReference type="SAM" id="MobiDB-lite"/>
    </source>
</evidence>
<evidence type="ECO:0000259" key="10">
    <source>
        <dbReference type="PROSITE" id="PS50071"/>
    </source>
</evidence>
<dbReference type="GO" id="GO:0000978">
    <property type="term" value="F:RNA polymerase II cis-regulatory region sequence-specific DNA binding"/>
    <property type="evidence" value="ECO:0007669"/>
    <property type="project" value="TreeGrafter"/>
</dbReference>
<evidence type="ECO:0000256" key="4">
    <source>
        <dbReference type="ARBA" id="ARBA00023125"/>
    </source>
</evidence>
<evidence type="ECO:0000256" key="8">
    <source>
        <dbReference type="RuleBase" id="RU000682"/>
    </source>
</evidence>
<dbReference type="GO" id="GO:0005634">
    <property type="term" value="C:nucleus"/>
    <property type="evidence" value="ECO:0007669"/>
    <property type="project" value="UniProtKB-SubCell"/>
</dbReference>
<evidence type="ECO:0000256" key="1">
    <source>
        <dbReference type="ARBA" id="ARBA00004123"/>
    </source>
</evidence>